<sequence>MATRGIKNNKFLYFPYILASSFMLFIFNLLIDLKSEKFILESRGSAIIESLLEMGSWIVAIFSLIFLVYMAKTIVKNRYKELGLLYGLGMDKKSLRKILIIENLILGISTLIIGTFFTILLGPLFINLVARILKIQSQIKLSINFSKLILGLIIFAIIFILITLISLNSIRKTNPIELSKLSQKGESEPKANVISMILAIILIGYGYYTALSINGGIFQALPKFLPASIAVIIGTYFFFRSLVIWILKLFRKIKNLLQGYKYDLYRRAYQKKQGICHGPFINYHYLFSFSFKFCGYECYVCWEK</sequence>
<feature type="transmembrane region" description="Helical" evidence="6">
    <location>
        <begin position="12"/>
        <end position="31"/>
    </location>
</feature>
<evidence type="ECO:0000256" key="6">
    <source>
        <dbReference type="SAM" id="Phobius"/>
    </source>
</evidence>
<dbReference type="PANTHER" id="PTHR46795:SF3">
    <property type="entry name" value="ABC TRANSPORTER PERMEASE"/>
    <property type="match status" value="1"/>
</dbReference>
<feature type="transmembrane region" description="Helical" evidence="6">
    <location>
        <begin position="148"/>
        <end position="170"/>
    </location>
</feature>
<feature type="transmembrane region" description="Helical" evidence="6">
    <location>
        <begin position="191"/>
        <end position="208"/>
    </location>
</feature>
<organism evidence="8 9">
    <name type="scientific">Anaerococcus hydrogenalis DSM 7454</name>
    <dbReference type="NCBI Taxonomy" id="561177"/>
    <lineage>
        <taxon>Bacteria</taxon>
        <taxon>Bacillati</taxon>
        <taxon>Bacillota</taxon>
        <taxon>Tissierellia</taxon>
        <taxon>Tissierellales</taxon>
        <taxon>Peptoniphilaceae</taxon>
        <taxon>Anaerococcus</taxon>
    </lineage>
</organism>
<reference evidence="8 9" key="2">
    <citation type="submission" date="2008-10" db="EMBL/GenBank/DDBJ databases">
        <title>Draft genome sequence of Anaerococcus hydrogenalis (DSM 7454).</title>
        <authorList>
            <person name="Sudarsanam P."/>
            <person name="Ley R."/>
            <person name="Guruge J."/>
            <person name="Turnbaugh P.J."/>
            <person name="Mahowald M."/>
            <person name="Liep D."/>
            <person name="Gordon J."/>
        </authorList>
    </citation>
    <scope>NUCLEOTIDE SEQUENCE [LARGE SCALE GENOMIC DNA]</scope>
    <source>
        <strain evidence="8 9">DSM 7454</strain>
    </source>
</reference>
<dbReference type="AlphaFoldDB" id="B6W7N0"/>
<evidence type="ECO:0000259" key="7">
    <source>
        <dbReference type="Pfam" id="PF02687"/>
    </source>
</evidence>
<feature type="transmembrane region" description="Helical" evidence="6">
    <location>
        <begin position="51"/>
        <end position="71"/>
    </location>
</feature>
<dbReference type="GO" id="GO:0005886">
    <property type="term" value="C:plasma membrane"/>
    <property type="evidence" value="ECO:0007669"/>
    <property type="project" value="UniProtKB-SubCell"/>
</dbReference>
<keyword evidence="5 6" id="KW-0472">Membrane</keyword>
<dbReference type="EMBL" id="ABXA01000017">
    <property type="protein sequence ID" value="EEB36559.1"/>
    <property type="molecule type" value="Genomic_DNA"/>
</dbReference>
<comment type="caution">
    <text evidence="8">The sequence shown here is derived from an EMBL/GenBank/DDBJ whole genome shotgun (WGS) entry which is preliminary data.</text>
</comment>
<protein>
    <submittedName>
        <fullName evidence="8">Efflux ABC transporter, permease protein</fullName>
    </submittedName>
</protein>
<dbReference type="Pfam" id="PF02687">
    <property type="entry name" value="FtsX"/>
    <property type="match status" value="1"/>
</dbReference>
<feature type="transmembrane region" description="Helical" evidence="6">
    <location>
        <begin position="104"/>
        <end position="128"/>
    </location>
</feature>
<reference evidence="8 9" key="1">
    <citation type="submission" date="2008-09" db="EMBL/GenBank/DDBJ databases">
        <authorList>
            <person name="Fulton L."/>
            <person name="Clifton S."/>
            <person name="Fulton B."/>
            <person name="Xu J."/>
            <person name="Minx P."/>
            <person name="Pepin K.H."/>
            <person name="Johnson M."/>
            <person name="Thiruvilangam P."/>
            <person name="Bhonagiri V."/>
            <person name="Nash W.E."/>
            <person name="Mardis E.R."/>
            <person name="Wilson R.K."/>
        </authorList>
    </citation>
    <scope>NUCLEOTIDE SEQUENCE [LARGE SCALE GENOMIC DNA]</scope>
    <source>
        <strain evidence="8 9">DSM 7454</strain>
    </source>
</reference>
<dbReference type="PANTHER" id="PTHR46795">
    <property type="entry name" value="ABC TRANSPORTER PERMEASE-RELATED-RELATED"/>
    <property type="match status" value="1"/>
</dbReference>
<evidence type="ECO:0000256" key="4">
    <source>
        <dbReference type="ARBA" id="ARBA00022989"/>
    </source>
</evidence>
<evidence type="ECO:0000313" key="8">
    <source>
        <dbReference type="EMBL" id="EEB36559.1"/>
    </source>
</evidence>
<evidence type="ECO:0000256" key="1">
    <source>
        <dbReference type="ARBA" id="ARBA00004651"/>
    </source>
</evidence>
<dbReference type="InterPro" id="IPR003838">
    <property type="entry name" value="ABC3_permease_C"/>
</dbReference>
<keyword evidence="4 6" id="KW-1133">Transmembrane helix</keyword>
<accession>B6W7N0</accession>
<gene>
    <name evidence="8" type="ORF">ANHYDRO_00579</name>
</gene>
<proteinExistence type="predicted"/>
<evidence type="ECO:0000313" key="9">
    <source>
        <dbReference type="Proteomes" id="UP000005451"/>
    </source>
</evidence>
<feature type="transmembrane region" description="Helical" evidence="6">
    <location>
        <begin position="228"/>
        <end position="247"/>
    </location>
</feature>
<dbReference type="Proteomes" id="UP000005451">
    <property type="component" value="Unassembled WGS sequence"/>
</dbReference>
<keyword evidence="2" id="KW-1003">Cell membrane</keyword>
<dbReference type="InterPro" id="IPR052536">
    <property type="entry name" value="ABC-4_Integral_Memb_Prot"/>
</dbReference>
<dbReference type="eggNOG" id="COG0577">
    <property type="taxonomic scope" value="Bacteria"/>
</dbReference>
<evidence type="ECO:0000256" key="5">
    <source>
        <dbReference type="ARBA" id="ARBA00023136"/>
    </source>
</evidence>
<evidence type="ECO:0000256" key="2">
    <source>
        <dbReference type="ARBA" id="ARBA00022475"/>
    </source>
</evidence>
<feature type="domain" description="ABC3 transporter permease C-terminal" evidence="7">
    <location>
        <begin position="56"/>
        <end position="175"/>
    </location>
</feature>
<name>B6W7N0_9FIRM</name>
<comment type="subcellular location">
    <subcellularLocation>
        <location evidence="1">Cell membrane</location>
        <topology evidence="1">Multi-pass membrane protein</topology>
    </subcellularLocation>
</comment>
<dbReference type="STRING" id="561177.ANHYDRO_00579"/>
<evidence type="ECO:0000256" key="3">
    <source>
        <dbReference type="ARBA" id="ARBA00022692"/>
    </source>
</evidence>
<keyword evidence="3 6" id="KW-0812">Transmembrane</keyword>